<keyword evidence="7" id="KW-1185">Reference proteome</keyword>
<keyword evidence="3" id="KW-0472">Membrane</keyword>
<dbReference type="InterPro" id="IPR032675">
    <property type="entry name" value="LRR_dom_sf"/>
</dbReference>
<feature type="transmembrane region" description="Helical" evidence="3">
    <location>
        <begin position="15"/>
        <end position="33"/>
    </location>
</feature>
<dbReference type="PANTHER" id="PTHR47186">
    <property type="entry name" value="LEUCINE-RICH REPEAT-CONTAINING PROTEIN 57"/>
    <property type="match status" value="1"/>
</dbReference>
<dbReference type="InterPro" id="IPR011713">
    <property type="entry name" value="Leu-rich_rpt_3"/>
</dbReference>
<feature type="domain" description="C-JID" evidence="4">
    <location>
        <begin position="485"/>
        <end position="527"/>
    </location>
</feature>
<dbReference type="Gene3D" id="3.80.10.10">
    <property type="entry name" value="Ribonuclease Inhibitor"/>
    <property type="match status" value="2"/>
</dbReference>
<dbReference type="eggNOG" id="ENOG502QQJE">
    <property type="taxonomic scope" value="Eukaryota"/>
</dbReference>
<reference evidence="6 7" key="1">
    <citation type="journal article" date="2013" name="Front. Plant Sci.">
        <title>The Reference Genome of the Halophytic Plant Eutrema salsugineum.</title>
        <authorList>
            <person name="Yang R."/>
            <person name="Jarvis D.E."/>
            <person name="Chen H."/>
            <person name="Beilstein M.A."/>
            <person name="Grimwood J."/>
            <person name="Jenkins J."/>
            <person name="Shu S."/>
            <person name="Prochnik S."/>
            <person name="Xin M."/>
            <person name="Ma C."/>
            <person name="Schmutz J."/>
            <person name="Wing R.A."/>
            <person name="Mitchell-Olds T."/>
            <person name="Schumaker K.S."/>
            <person name="Wang X."/>
        </authorList>
    </citation>
    <scope>NUCLEOTIDE SEQUENCE [LARGE SCALE GENOMIC DNA]</scope>
</reference>
<protein>
    <submittedName>
        <fullName evidence="6">Uncharacterized protein</fullName>
    </submittedName>
</protein>
<dbReference type="KEGG" id="eus:EUTSA_v10027056mg"/>
<dbReference type="InterPro" id="IPR055414">
    <property type="entry name" value="LRR_R13L4/SHOC2-like"/>
</dbReference>
<name>V4MHA3_EUTSA</name>
<dbReference type="STRING" id="72664.V4MHA3"/>
<dbReference type="PANTHER" id="PTHR47186:SF3">
    <property type="entry name" value="OS09G0267800 PROTEIN"/>
    <property type="match status" value="1"/>
</dbReference>
<dbReference type="OMA" id="DCENILM"/>
<evidence type="ECO:0000256" key="1">
    <source>
        <dbReference type="ARBA" id="ARBA00022614"/>
    </source>
</evidence>
<keyword evidence="3" id="KW-0812">Transmembrane</keyword>
<accession>V4MHA3</accession>
<keyword evidence="1" id="KW-0433">Leucine-rich repeat</keyword>
<evidence type="ECO:0000259" key="4">
    <source>
        <dbReference type="Pfam" id="PF20160"/>
    </source>
</evidence>
<evidence type="ECO:0000256" key="2">
    <source>
        <dbReference type="ARBA" id="ARBA00022737"/>
    </source>
</evidence>
<gene>
    <name evidence="6" type="ORF">EUTSA_v10027056mg</name>
</gene>
<keyword evidence="2" id="KW-0677">Repeat</keyword>
<proteinExistence type="predicted"/>
<keyword evidence="3" id="KW-1133">Transmembrane helix</keyword>
<dbReference type="Pfam" id="PF20160">
    <property type="entry name" value="C-JID"/>
    <property type="match status" value="1"/>
</dbReference>
<organism evidence="6 7">
    <name type="scientific">Eutrema salsugineum</name>
    <name type="common">Saltwater cress</name>
    <name type="synonym">Sisymbrium salsugineum</name>
    <dbReference type="NCBI Taxonomy" id="72664"/>
    <lineage>
        <taxon>Eukaryota</taxon>
        <taxon>Viridiplantae</taxon>
        <taxon>Streptophyta</taxon>
        <taxon>Embryophyta</taxon>
        <taxon>Tracheophyta</taxon>
        <taxon>Spermatophyta</taxon>
        <taxon>Magnoliopsida</taxon>
        <taxon>eudicotyledons</taxon>
        <taxon>Gunneridae</taxon>
        <taxon>Pentapetalae</taxon>
        <taxon>rosids</taxon>
        <taxon>malvids</taxon>
        <taxon>Brassicales</taxon>
        <taxon>Brassicaceae</taxon>
        <taxon>Eutremeae</taxon>
        <taxon>Eutrema</taxon>
    </lineage>
</organism>
<dbReference type="InterPro" id="IPR045344">
    <property type="entry name" value="C-JID"/>
</dbReference>
<dbReference type="Gramene" id="ESQ55949">
    <property type="protein sequence ID" value="ESQ55949"/>
    <property type="gene ID" value="EUTSA_v10027056mg"/>
</dbReference>
<dbReference type="Proteomes" id="UP000030689">
    <property type="component" value="Unassembled WGS sequence"/>
</dbReference>
<dbReference type="SUPFAM" id="SSF52058">
    <property type="entry name" value="L domain-like"/>
    <property type="match status" value="1"/>
</dbReference>
<evidence type="ECO:0000313" key="6">
    <source>
        <dbReference type="EMBL" id="ESQ55949.1"/>
    </source>
</evidence>
<feature type="non-terminal residue" evidence="6">
    <location>
        <position position="567"/>
    </location>
</feature>
<dbReference type="AlphaFoldDB" id="V4MHA3"/>
<dbReference type="EMBL" id="KI517384">
    <property type="protein sequence ID" value="ESQ55949.1"/>
    <property type="molecule type" value="Genomic_DNA"/>
</dbReference>
<dbReference type="Pfam" id="PF07725">
    <property type="entry name" value="LRR_3"/>
    <property type="match status" value="1"/>
</dbReference>
<sequence length="567" mass="64015">METLEKVARGHNRCLPFKLLVCSLVICLLLIFSNTSNIICKIIKFYEEFLKVKELLFFLKLYKPLTNCLKIYRDNEADVSNELINYAPSNNFFLHSVKLLDCENILMTCLPSNFNTDFLFELNMPNSKLEKLWDGVKTIRNLKWMDLSHSENLKELPDLSTATNLCELKLLICSSLVKLPSSIGNATKLLKLDLTGCSSLVEFPSSIGNLINLQFLDLKGCSKLEAIPSSIGNVIKLLILDLTGCSSLVELPSSIGNLINLKDLDLRGCSSLVKLPSSIENLHNLSYLPLKGCSKLEALPININMESLDTLDLTDYSSLKNFPEISTKIKSLFICGTSIEEIPWSFRSWSCLEDLHMQYCENLAEFPHAFECIRELHMPRFRVVFSMPATISFSPNKVDGHLEEIPGHEVFQATMVLGCTNLVSLPKLPDSLKILIAENCESLEKLDCSFHKTEFDHLGFINCFKLNQEARDFIIKTSTRVSAILPGEKVPTYFTHRTTGSFLSVNLNRSDTHFPISLRFKACVLIGKPLEDSINLRLNCRINGVKVKSNRSPLVKEHLLIFETETE</sequence>
<evidence type="ECO:0000259" key="5">
    <source>
        <dbReference type="Pfam" id="PF23598"/>
    </source>
</evidence>
<feature type="domain" description="Disease resistance R13L4/SHOC-2-like LRR" evidence="5">
    <location>
        <begin position="217"/>
        <end position="320"/>
    </location>
</feature>
<dbReference type="Pfam" id="PF23598">
    <property type="entry name" value="LRR_14"/>
    <property type="match status" value="1"/>
</dbReference>
<evidence type="ECO:0000256" key="3">
    <source>
        <dbReference type="SAM" id="Phobius"/>
    </source>
</evidence>
<evidence type="ECO:0000313" key="7">
    <source>
        <dbReference type="Proteomes" id="UP000030689"/>
    </source>
</evidence>